<name>A0A4S9WI76_AURPU</name>
<accession>A0A4S9WI76</accession>
<sequence>MYPTPDTDINQVNAMPAATPSIRFSSLPTGPPNLGLFDKLPREVRDMIYGFWADLQLNRYRDPQTKATHVSRAIQQLQMYPIRLTNKQFFVELLAASIRTRSFCQSFSGDSMLREFVKFVSTRLGVGFPIGDLGLPVFVLTFCSNYGRPLPSDLKAPSRKLRVGLRKLWNLHDDYKLETPNFFLDIDYGRAKEYMIYYMNSRQQRGDLTFDCKFDDMRVQIYPRDKPASIKSLQQAMRRLESQADDAYTASISRSSRHPHPDEQLRAANICAALLDLKNAGIPRLEAIHQEFMDQSHQFWEAMENQYNVGDFFSLMESGLGSARED</sequence>
<evidence type="ECO:0000313" key="1">
    <source>
        <dbReference type="EMBL" id="THZ65000.1"/>
    </source>
</evidence>
<dbReference type="EMBL" id="QZBS01000398">
    <property type="protein sequence ID" value="THZ65000.1"/>
    <property type="molecule type" value="Genomic_DNA"/>
</dbReference>
<dbReference type="AlphaFoldDB" id="A0A4S9WI76"/>
<dbReference type="Proteomes" id="UP000309734">
    <property type="component" value="Unassembled WGS sequence"/>
</dbReference>
<organism evidence="1 2">
    <name type="scientific">Aureobasidium pullulans</name>
    <name type="common">Black yeast</name>
    <name type="synonym">Pullularia pullulans</name>
    <dbReference type="NCBI Taxonomy" id="5580"/>
    <lineage>
        <taxon>Eukaryota</taxon>
        <taxon>Fungi</taxon>
        <taxon>Dikarya</taxon>
        <taxon>Ascomycota</taxon>
        <taxon>Pezizomycotina</taxon>
        <taxon>Dothideomycetes</taxon>
        <taxon>Dothideomycetidae</taxon>
        <taxon>Dothideales</taxon>
        <taxon>Saccotheciaceae</taxon>
        <taxon>Aureobasidium</taxon>
    </lineage>
</organism>
<gene>
    <name evidence="1" type="ORF">D6C85_08476</name>
</gene>
<comment type="caution">
    <text evidence="1">The sequence shown here is derived from an EMBL/GenBank/DDBJ whole genome shotgun (WGS) entry which is preliminary data.</text>
</comment>
<protein>
    <submittedName>
        <fullName evidence="1">Uncharacterized protein</fullName>
    </submittedName>
</protein>
<proteinExistence type="predicted"/>
<evidence type="ECO:0000313" key="2">
    <source>
        <dbReference type="Proteomes" id="UP000309734"/>
    </source>
</evidence>
<reference evidence="1 2" key="1">
    <citation type="submission" date="2018-10" db="EMBL/GenBank/DDBJ databases">
        <title>Fifty Aureobasidium pullulans genomes reveal a recombining polyextremotolerant generalist.</title>
        <authorList>
            <person name="Gostincar C."/>
            <person name="Turk M."/>
            <person name="Zajc J."/>
            <person name="Gunde-Cimerman N."/>
        </authorList>
    </citation>
    <scope>NUCLEOTIDE SEQUENCE [LARGE SCALE GENOMIC DNA]</scope>
    <source>
        <strain evidence="1 2">EXF-3519</strain>
    </source>
</reference>